<evidence type="ECO:0000313" key="1">
    <source>
        <dbReference type="EMBL" id="KAG6790489.1"/>
    </source>
</evidence>
<proteinExistence type="predicted"/>
<reference evidence="1" key="1">
    <citation type="journal article" date="2020" name="bioRxiv">
        <title>Hybrid origin of Populus tomentosa Carr. identified through genome sequencing and phylogenomic analysis.</title>
        <authorList>
            <person name="An X."/>
            <person name="Gao K."/>
            <person name="Chen Z."/>
            <person name="Li J."/>
            <person name="Yang X."/>
            <person name="Yang X."/>
            <person name="Zhou J."/>
            <person name="Guo T."/>
            <person name="Zhao T."/>
            <person name="Huang S."/>
            <person name="Miao D."/>
            <person name="Khan W.U."/>
            <person name="Rao P."/>
            <person name="Ye M."/>
            <person name="Lei B."/>
            <person name="Liao W."/>
            <person name="Wang J."/>
            <person name="Ji L."/>
            <person name="Li Y."/>
            <person name="Guo B."/>
            <person name="Mustafa N.S."/>
            <person name="Li S."/>
            <person name="Yun Q."/>
            <person name="Keller S.R."/>
            <person name="Mao J."/>
            <person name="Zhang R."/>
            <person name="Strauss S.H."/>
        </authorList>
    </citation>
    <scope>NUCLEOTIDE SEQUENCE</scope>
    <source>
        <strain evidence="1">GM15</strain>
        <tissue evidence="1">Leaf</tissue>
    </source>
</reference>
<gene>
    <name evidence="1" type="ORF">POTOM_006643</name>
</gene>
<dbReference type="EMBL" id="JAAWWB010000002">
    <property type="protein sequence ID" value="KAG6790489.1"/>
    <property type="molecule type" value="Genomic_DNA"/>
</dbReference>
<comment type="caution">
    <text evidence="1">The sequence shown here is derived from an EMBL/GenBank/DDBJ whole genome shotgun (WGS) entry which is preliminary data.</text>
</comment>
<name>A0A8X8DG12_POPTO</name>
<dbReference type="Proteomes" id="UP000886885">
    <property type="component" value="Chromosome 1D"/>
</dbReference>
<accession>A0A8X8DG12</accession>
<sequence>MVVVVDEVETEGDGRALLAVEDLACCSQEKGSGYCAALAYCCSQYCHLIHDYNKRECHFELVTKLLSKVTVQRLKLAVLDLLKA</sequence>
<keyword evidence="2" id="KW-1185">Reference proteome</keyword>
<evidence type="ECO:0000313" key="2">
    <source>
        <dbReference type="Proteomes" id="UP000886885"/>
    </source>
</evidence>
<protein>
    <submittedName>
        <fullName evidence="1">Uncharacterized protein</fullName>
    </submittedName>
</protein>
<organism evidence="1 2">
    <name type="scientific">Populus tomentosa</name>
    <name type="common">Chinese white poplar</name>
    <dbReference type="NCBI Taxonomy" id="118781"/>
    <lineage>
        <taxon>Eukaryota</taxon>
        <taxon>Viridiplantae</taxon>
        <taxon>Streptophyta</taxon>
        <taxon>Embryophyta</taxon>
        <taxon>Tracheophyta</taxon>
        <taxon>Spermatophyta</taxon>
        <taxon>Magnoliopsida</taxon>
        <taxon>eudicotyledons</taxon>
        <taxon>Gunneridae</taxon>
        <taxon>Pentapetalae</taxon>
        <taxon>rosids</taxon>
        <taxon>fabids</taxon>
        <taxon>Malpighiales</taxon>
        <taxon>Salicaceae</taxon>
        <taxon>Saliceae</taxon>
        <taxon>Populus</taxon>
    </lineage>
</organism>
<dbReference type="AlphaFoldDB" id="A0A8X8DG12"/>